<sequence>MRTYSHLTGPPARGGFTRSVALGILLCVALVTGCSTSSGSSSAGTSGKHYKVGVFLMVSSSLIEQMKAGFESGFLAATGWRADQVEFETENAQGDQNLVQSIARKFARADVDMIEVVGTPAVLAQAKAETKKPIIAVAMGDPVGSKVAASLEHPGGNVTGSIDYIDPSLILDEISKVQPPASKVATIYNPSNENSQVWVKALEATLAAKGLPAPVEATIASSSDVDAAARSLAGRADTIVIGPDADATSGLAPIGKHALDAKQRLFLVGGDATVPGVLASIGPDYQTLGVHAGQVAAKVALGAAPGDVPFAKPDKIEWSVNKDTAAQLGVQLPAGVG</sequence>
<reference evidence="1 2" key="1">
    <citation type="submission" date="2020-04" db="EMBL/GenBank/DDBJ databases">
        <title>Novel species.</title>
        <authorList>
            <person name="Teo W.F.A."/>
            <person name="Lipun K."/>
            <person name="Srisuk N."/>
            <person name="Duangmal K."/>
        </authorList>
    </citation>
    <scope>NUCLEOTIDE SEQUENCE [LARGE SCALE GENOMIC DNA]</scope>
    <source>
        <strain evidence="1 2">K13G38</strain>
    </source>
</reference>
<dbReference type="PANTHER" id="PTHR35271:SF1">
    <property type="entry name" value="ABC TRANSPORTER, SUBSTRATE-BINDING LIPOPROTEIN"/>
    <property type="match status" value="1"/>
</dbReference>
<accession>A0ABX1JCH1</accession>
<proteinExistence type="predicted"/>
<dbReference type="Gene3D" id="3.40.50.2300">
    <property type="match status" value="2"/>
</dbReference>
<dbReference type="SUPFAM" id="SSF53822">
    <property type="entry name" value="Periplasmic binding protein-like I"/>
    <property type="match status" value="1"/>
</dbReference>
<dbReference type="InterPro" id="IPR007487">
    <property type="entry name" value="ABC_transpt-TYRBP-like"/>
</dbReference>
<dbReference type="CDD" id="cd06325">
    <property type="entry name" value="PBP1_ABC_unchar_transporter"/>
    <property type="match status" value="1"/>
</dbReference>
<keyword evidence="2" id="KW-1185">Reference proteome</keyword>
<comment type="caution">
    <text evidence="1">The sequence shown here is derived from an EMBL/GenBank/DDBJ whole genome shotgun (WGS) entry which is preliminary data.</text>
</comment>
<dbReference type="RefSeq" id="WP_168519125.1">
    <property type="nucleotide sequence ID" value="NZ_JAAXLS010000020.1"/>
</dbReference>
<dbReference type="PANTHER" id="PTHR35271">
    <property type="entry name" value="ABC TRANSPORTER, SUBSTRATE-BINDING LIPOPROTEIN-RELATED"/>
    <property type="match status" value="1"/>
</dbReference>
<dbReference type="Proteomes" id="UP000715441">
    <property type="component" value="Unassembled WGS sequence"/>
</dbReference>
<dbReference type="PROSITE" id="PS51257">
    <property type="entry name" value="PROKAR_LIPOPROTEIN"/>
    <property type="match status" value="1"/>
</dbReference>
<evidence type="ECO:0000313" key="2">
    <source>
        <dbReference type="Proteomes" id="UP000715441"/>
    </source>
</evidence>
<evidence type="ECO:0000313" key="1">
    <source>
        <dbReference type="EMBL" id="NKQ56080.1"/>
    </source>
</evidence>
<gene>
    <name evidence="1" type="ORF">HFP15_24685</name>
</gene>
<dbReference type="EMBL" id="JAAXLS010000020">
    <property type="protein sequence ID" value="NKQ56080.1"/>
    <property type="molecule type" value="Genomic_DNA"/>
</dbReference>
<dbReference type="Pfam" id="PF04392">
    <property type="entry name" value="ABC_sub_bind"/>
    <property type="match status" value="1"/>
</dbReference>
<dbReference type="InterPro" id="IPR028082">
    <property type="entry name" value="Peripla_BP_I"/>
</dbReference>
<protein>
    <submittedName>
        <fullName evidence="1">ABC transporter substrate-binding protein</fullName>
    </submittedName>
</protein>
<name>A0ABX1JCH1_9PSEU</name>
<organism evidence="1 2">
    <name type="scientific">Amycolatopsis acididurans</name>
    <dbReference type="NCBI Taxonomy" id="2724524"/>
    <lineage>
        <taxon>Bacteria</taxon>
        <taxon>Bacillati</taxon>
        <taxon>Actinomycetota</taxon>
        <taxon>Actinomycetes</taxon>
        <taxon>Pseudonocardiales</taxon>
        <taxon>Pseudonocardiaceae</taxon>
        <taxon>Amycolatopsis</taxon>
    </lineage>
</organism>